<dbReference type="Proteomes" id="UP001642360">
    <property type="component" value="Unassembled WGS sequence"/>
</dbReference>
<comment type="caution">
    <text evidence="1">The sequence shown here is derived from an EMBL/GenBank/DDBJ whole genome shotgun (WGS) entry which is preliminary data.</text>
</comment>
<feature type="non-terminal residue" evidence="1">
    <location>
        <position position="1"/>
    </location>
</feature>
<sequence length="332" mass="37562">VEENNRLRSELERTILELEKYVDVDYAGSDVECVEKPLDLKVMESNTFDSGRLLFTLEKIEKNSKSHEAKGRSPHLVDHLDDCVRGSQLAEQSVSALVNETDVIRRTDNTSAHDPSNTIVLQKEMQNAEDPTMQTRAERRSESSKINGTLKVVPGGQAALDNVGFSQFSPPSTTSFSPSRYQMEGEYDPQFNISGHGGMSVAEVNNPSSLLKQIQEHEDEISHLRKHIAEYSIKEAQVRNEKYILEKRIAYMRLAFDQQQQDLVDAASKALSYRQDIIEENIRLTYQLQAAHQERSTFVSSLMPLLAEYSLQPPVADAQSIVSNLKWSFELK</sequence>
<organism evidence="1 2">
    <name type="scientific">Ilex paraguariensis</name>
    <name type="common">yerba mate</name>
    <dbReference type="NCBI Taxonomy" id="185542"/>
    <lineage>
        <taxon>Eukaryota</taxon>
        <taxon>Viridiplantae</taxon>
        <taxon>Streptophyta</taxon>
        <taxon>Embryophyta</taxon>
        <taxon>Tracheophyta</taxon>
        <taxon>Spermatophyta</taxon>
        <taxon>Magnoliopsida</taxon>
        <taxon>eudicotyledons</taxon>
        <taxon>Gunneridae</taxon>
        <taxon>Pentapetalae</taxon>
        <taxon>asterids</taxon>
        <taxon>campanulids</taxon>
        <taxon>Aquifoliales</taxon>
        <taxon>Aquifoliaceae</taxon>
        <taxon>Ilex</taxon>
    </lineage>
</organism>
<proteinExistence type="predicted"/>
<evidence type="ECO:0000313" key="2">
    <source>
        <dbReference type="Proteomes" id="UP001642360"/>
    </source>
</evidence>
<dbReference type="PANTHER" id="PTHR31149:SF10">
    <property type="entry name" value="OS05G0100900 PROTEIN"/>
    <property type="match status" value="1"/>
</dbReference>
<reference evidence="1 2" key="1">
    <citation type="submission" date="2024-02" db="EMBL/GenBank/DDBJ databases">
        <authorList>
            <person name="Vignale AGUSTIN F."/>
            <person name="Sosa J E."/>
            <person name="Modenutti C."/>
        </authorList>
    </citation>
    <scope>NUCLEOTIDE SEQUENCE [LARGE SCALE GENOMIC DNA]</scope>
</reference>
<accession>A0ABC8UJW2</accession>
<dbReference type="PANTHER" id="PTHR31149">
    <property type="entry name" value="EXPRESSED PROTEIN"/>
    <property type="match status" value="1"/>
</dbReference>
<keyword evidence="2" id="KW-1185">Reference proteome</keyword>
<evidence type="ECO:0000313" key="1">
    <source>
        <dbReference type="EMBL" id="CAK9181336.1"/>
    </source>
</evidence>
<protein>
    <submittedName>
        <fullName evidence="1">Uncharacterized protein</fullName>
    </submittedName>
</protein>
<gene>
    <name evidence="1" type="ORF">ILEXP_LOCUS51387</name>
</gene>
<dbReference type="AlphaFoldDB" id="A0ABC8UJW2"/>
<dbReference type="EMBL" id="CAUOFW020007997">
    <property type="protein sequence ID" value="CAK9181336.1"/>
    <property type="molecule type" value="Genomic_DNA"/>
</dbReference>
<name>A0ABC8UJW2_9AQUA</name>